<proteinExistence type="inferred from homology"/>
<evidence type="ECO:0000313" key="3">
    <source>
        <dbReference type="Proteomes" id="UP000326912"/>
    </source>
</evidence>
<dbReference type="Pfam" id="PF00378">
    <property type="entry name" value="ECH_1"/>
    <property type="match status" value="1"/>
</dbReference>
<accession>A0A5J4KMK0</accession>
<dbReference type="Proteomes" id="UP000326912">
    <property type="component" value="Unassembled WGS sequence"/>
</dbReference>
<dbReference type="InterPro" id="IPR014748">
    <property type="entry name" value="Enoyl-CoA_hydra_C"/>
</dbReference>
<protein>
    <recommendedName>
        <fullName evidence="4">Enoyl-CoA hydratase</fullName>
    </recommendedName>
</protein>
<dbReference type="GO" id="GO:0003824">
    <property type="term" value="F:catalytic activity"/>
    <property type="evidence" value="ECO:0007669"/>
    <property type="project" value="UniProtKB-ARBA"/>
</dbReference>
<reference evidence="2 3" key="1">
    <citation type="submission" date="2019-10" db="EMBL/GenBank/DDBJ databases">
        <title>Dictyobacter vulcani sp. nov., within the class Ktedonobacteria, isolated from soil of volcanic Mt. Zao.</title>
        <authorList>
            <person name="Zheng Y."/>
            <person name="Wang C.M."/>
            <person name="Sakai Y."/>
            <person name="Abe K."/>
            <person name="Yokota A."/>
            <person name="Yabe S."/>
        </authorList>
    </citation>
    <scope>NUCLEOTIDE SEQUENCE [LARGE SCALE GENOMIC DNA]</scope>
    <source>
        <strain evidence="2 3">W12</strain>
    </source>
</reference>
<dbReference type="Gene3D" id="3.90.226.10">
    <property type="entry name" value="2-enoyl-CoA Hydratase, Chain A, domain 1"/>
    <property type="match status" value="1"/>
</dbReference>
<evidence type="ECO:0000256" key="1">
    <source>
        <dbReference type="ARBA" id="ARBA00005254"/>
    </source>
</evidence>
<comment type="caution">
    <text evidence="2">The sequence shown here is derived from an EMBL/GenBank/DDBJ whole genome shotgun (WGS) entry which is preliminary data.</text>
</comment>
<dbReference type="SUPFAM" id="SSF52096">
    <property type="entry name" value="ClpP/crotonase"/>
    <property type="match status" value="1"/>
</dbReference>
<dbReference type="InterPro" id="IPR051683">
    <property type="entry name" value="Enoyl-CoA_Hydratase/Isomerase"/>
</dbReference>
<evidence type="ECO:0008006" key="4">
    <source>
        <dbReference type="Google" id="ProtNLM"/>
    </source>
</evidence>
<dbReference type="PANTHER" id="PTHR42964">
    <property type="entry name" value="ENOYL-COA HYDRATASE"/>
    <property type="match status" value="1"/>
</dbReference>
<dbReference type="AlphaFoldDB" id="A0A5J4KMK0"/>
<name>A0A5J4KMK0_9CHLR</name>
<sequence length="144" mass="15500">MTAVCDIVIAAEGARFAFSEVKLGIAPAVISPFAIRKIGENMARVLFVTGERFSAARAHEIGLVHSVVPTANLDDAVNRAANELVSGAPQAIRACKALALEIGQMNKEDVRLHTAQTIARLRVSPEGQEGLRAFLEKRSPQWLV</sequence>
<evidence type="ECO:0000313" key="2">
    <source>
        <dbReference type="EMBL" id="GER86396.1"/>
    </source>
</evidence>
<comment type="similarity">
    <text evidence="1">Belongs to the enoyl-CoA hydratase/isomerase family.</text>
</comment>
<dbReference type="CDD" id="cd06558">
    <property type="entry name" value="crotonase-like"/>
    <property type="match status" value="1"/>
</dbReference>
<keyword evidence="3" id="KW-1185">Reference proteome</keyword>
<dbReference type="InterPro" id="IPR001753">
    <property type="entry name" value="Enoyl-CoA_hydra/iso"/>
</dbReference>
<dbReference type="PANTHER" id="PTHR42964:SF1">
    <property type="entry name" value="POLYKETIDE BIOSYNTHESIS ENOYL-COA HYDRATASE PKSH-RELATED"/>
    <property type="match status" value="1"/>
</dbReference>
<dbReference type="InterPro" id="IPR029045">
    <property type="entry name" value="ClpP/crotonase-like_dom_sf"/>
</dbReference>
<dbReference type="EMBL" id="BKZW01000001">
    <property type="protein sequence ID" value="GER86396.1"/>
    <property type="molecule type" value="Genomic_DNA"/>
</dbReference>
<gene>
    <name evidence="2" type="ORF">KDW_05580</name>
</gene>
<organism evidence="2 3">
    <name type="scientific">Dictyobacter vulcani</name>
    <dbReference type="NCBI Taxonomy" id="2607529"/>
    <lineage>
        <taxon>Bacteria</taxon>
        <taxon>Bacillati</taxon>
        <taxon>Chloroflexota</taxon>
        <taxon>Ktedonobacteria</taxon>
        <taxon>Ktedonobacterales</taxon>
        <taxon>Dictyobacteraceae</taxon>
        <taxon>Dictyobacter</taxon>
    </lineage>
</organism>
<dbReference type="Gene3D" id="1.10.12.10">
    <property type="entry name" value="Lyase 2-enoyl-coa Hydratase, Chain A, domain 2"/>
    <property type="match status" value="1"/>
</dbReference>